<sequence length="499" mass="58316">MNIIIPATGIGKRFKEAGYKDLKPFIKVIEDKIILDYVIECFDIQNDTFYFIVQESEKNKFEDFILSRNINARVIIYAGEKLGPAGSLYGVFSQLQDILNEKVIISYCDFGQEWNYKDFLKFIEENQDAQAVIPCYTGYHPHLIPLENVYAACKVYDNTYKVYEVIEKYNSKNKFEEYYSSGIYYFKSLKLAMEAIKKQIDAKDMTSGEYYISVTNNYLENVLCYPFVEKFYQFGTPKDFEYVKDKLNSQDVYNEKIKIQNTVILSAGRGERFLNLNFNQPKPFLPLGDSTIVENIINTLKNVETNIICVGAQDHEKYWENISKEVRFVKPNKIGAAYSYKESCGDLKGDVLILPCDLIAKHINEEFKSLQKEYEIIIFVTQASRYNMNNPHYFTWVDGKDGKVDAISVKNRPNDTDLVMIGSFYFKANSLLLEYIDKIFQEDIKTNGEFYIDNVFELLIKKHKIGYMIVDNYFSFGTPDEYLENKYWYNISKSKKRDL</sequence>
<dbReference type="AlphaFoldDB" id="A0A5T1YQK8"/>
<dbReference type="PANTHER" id="PTHR43584:SF8">
    <property type="entry name" value="N-ACETYLMURAMATE ALPHA-1-PHOSPHATE URIDYLYLTRANSFERASE"/>
    <property type="match status" value="1"/>
</dbReference>
<evidence type="ECO:0000256" key="2">
    <source>
        <dbReference type="ARBA" id="ARBA00022695"/>
    </source>
</evidence>
<accession>A0A5T1YQK8</accession>
<dbReference type="InterPro" id="IPR005835">
    <property type="entry name" value="NTP_transferase_dom"/>
</dbReference>
<reference evidence="4 5" key="1">
    <citation type="submission" date="2018-08" db="EMBL/GenBank/DDBJ databases">
        <authorList>
            <consortium name="NARMS: The National Antimicrobial Resistance Monitoring System"/>
        </authorList>
    </citation>
    <scope>NUCLEOTIDE SEQUENCE [LARGE SCALE GENOMIC DNA]</scope>
    <source>
        <strain evidence="4 5">FSIS11812579</strain>
    </source>
</reference>
<dbReference type="Pfam" id="PF00483">
    <property type="entry name" value="NTP_transferase"/>
    <property type="match status" value="2"/>
</dbReference>
<name>A0A5T1YQK8_CAMCO</name>
<keyword evidence="2" id="KW-0548">Nucleotidyltransferase</keyword>
<feature type="domain" description="Nucleotidyl transferase" evidence="3">
    <location>
        <begin position="262"/>
        <end position="484"/>
    </location>
</feature>
<feature type="domain" description="Nucleotidyl transferase" evidence="3">
    <location>
        <begin position="4"/>
        <end position="211"/>
    </location>
</feature>
<dbReference type="InterPro" id="IPR050065">
    <property type="entry name" value="GlmU-like"/>
</dbReference>
<dbReference type="Gene3D" id="3.90.550.10">
    <property type="entry name" value="Spore Coat Polysaccharide Biosynthesis Protein SpsA, Chain A"/>
    <property type="match status" value="2"/>
</dbReference>
<organism evidence="4 5">
    <name type="scientific">Campylobacter coli</name>
    <dbReference type="NCBI Taxonomy" id="195"/>
    <lineage>
        <taxon>Bacteria</taxon>
        <taxon>Pseudomonadati</taxon>
        <taxon>Campylobacterota</taxon>
        <taxon>Epsilonproteobacteria</taxon>
        <taxon>Campylobacterales</taxon>
        <taxon>Campylobacteraceae</taxon>
        <taxon>Campylobacter</taxon>
    </lineage>
</organism>
<proteinExistence type="predicted"/>
<dbReference type="SUPFAM" id="SSF53448">
    <property type="entry name" value="Nucleotide-diphospho-sugar transferases"/>
    <property type="match status" value="2"/>
</dbReference>
<dbReference type="InterPro" id="IPR029044">
    <property type="entry name" value="Nucleotide-diphossugar_trans"/>
</dbReference>
<dbReference type="EMBL" id="AACRQU010000004">
    <property type="protein sequence ID" value="EAL8416382.1"/>
    <property type="molecule type" value="Genomic_DNA"/>
</dbReference>
<gene>
    <name evidence="4" type="ORF">DYF97_03025</name>
</gene>
<evidence type="ECO:0000313" key="5">
    <source>
        <dbReference type="Proteomes" id="UP000333665"/>
    </source>
</evidence>
<dbReference type="GO" id="GO:0016779">
    <property type="term" value="F:nucleotidyltransferase activity"/>
    <property type="evidence" value="ECO:0007669"/>
    <property type="project" value="UniProtKB-KW"/>
</dbReference>
<dbReference type="Proteomes" id="UP000333665">
    <property type="component" value="Unassembled WGS sequence"/>
</dbReference>
<evidence type="ECO:0000256" key="1">
    <source>
        <dbReference type="ARBA" id="ARBA00022679"/>
    </source>
</evidence>
<comment type="caution">
    <text evidence="4">The sequence shown here is derived from an EMBL/GenBank/DDBJ whole genome shotgun (WGS) entry which is preliminary data.</text>
</comment>
<evidence type="ECO:0000313" key="4">
    <source>
        <dbReference type="EMBL" id="EAL8416382.1"/>
    </source>
</evidence>
<keyword evidence="1 4" id="KW-0808">Transferase</keyword>
<protein>
    <submittedName>
        <fullName evidence="4">Glycosyl transferase family 2</fullName>
    </submittedName>
</protein>
<dbReference type="PANTHER" id="PTHR43584">
    <property type="entry name" value="NUCLEOTIDYL TRANSFERASE"/>
    <property type="match status" value="1"/>
</dbReference>
<evidence type="ECO:0000259" key="3">
    <source>
        <dbReference type="Pfam" id="PF00483"/>
    </source>
</evidence>